<dbReference type="InterPro" id="IPR000086">
    <property type="entry name" value="NUDIX_hydrolase_dom"/>
</dbReference>
<dbReference type="InterPro" id="IPR020084">
    <property type="entry name" value="NUDIX_hydrolase_CS"/>
</dbReference>
<accession>A0A3B0RPE2</accession>
<dbReference type="PANTHER" id="PTHR43736">
    <property type="entry name" value="ADP-RIBOSE PYROPHOSPHATASE"/>
    <property type="match status" value="1"/>
</dbReference>
<name>A0A3B0RPE2_9ZZZZ</name>
<evidence type="ECO:0000256" key="1">
    <source>
        <dbReference type="ARBA" id="ARBA00022801"/>
    </source>
</evidence>
<evidence type="ECO:0000259" key="2">
    <source>
        <dbReference type="PROSITE" id="PS51462"/>
    </source>
</evidence>
<reference evidence="3" key="1">
    <citation type="submission" date="2018-06" db="EMBL/GenBank/DDBJ databases">
        <authorList>
            <person name="Zhirakovskaya E."/>
        </authorList>
    </citation>
    <scope>NUCLEOTIDE SEQUENCE</scope>
</reference>
<dbReference type="PRINTS" id="PR00502">
    <property type="entry name" value="NUDIXFAMILY"/>
</dbReference>
<gene>
    <name evidence="3" type="ORF">MNBD_ALPHA08-1485</name>
</gene>
<dbReference type="Pfam" id="PF00293">
    <property type="entry name" value="NUDIX"/>
    <property type="match status" value="1"/>
</dbReference>
<dbReference type="CDD" id="cd04673">
    <property type="entry name" value="NUDIX_ADPRase"/>
    <property type="match status" value="1"/>
</dbReference>
<sequence>MGDKEVAAISGVSMCVVKDDKVLLAKRANPNGYGLWSFPGGHVEQGEALRDAALRELAEETGINAEIVKLLDTIDIIHRDSSGEIEAHFILSVFLGSWIGGEAVADSDASDVRWVSASEATQLQTTPGTAELVEASIRQFT</sequence>
<evidence type="ECO:0000313" key="3">
    <source>
        <dbReference type="EMBL" id="VAV93957.1"/>
    </source>
</evidence>
<dbReference type="PROSITE" id="PS51462">
    <property type="entry name" value="NUDIX"/>
    <property type="match status" value="1"/>
</dbReference>
<proteinExistence type="predicted"/>
<organism evidence="3">
    <name type="scientific">hydrothermal vent metagenome</name>
    <dbReference type="NCBI Taxonomy" id="652676"/>
    <lineage>
        <taxon>unclassified sequences</taxon>
        <taxon>metagenomes</taxon>
        <taxon>ecological metagenomes</taxon>
    </lineage>
</organism>
<protein>
    <recommendedName>
        <fullName evidence="2">Nudix hydrolase domain-containing protein</fullName>
    </recommendedName>
</protein>
<feature type="domain" description="Nudix hydrolase" evidence="2">
    <location>
        <begin position="7"/>
        <end position="138"/>
    </location>
</feature>
<dbReference type="GO" id="GO:0016787">
    <property type="term" value="F:hydrolase activity"/>
    <property type="evidence" value="ECO:0007669"/>
    <property type="project" value="UniProtKB-KW"/>
</dbReference>
<dbReference type="SUPFAM" id="SSF55811">
    <property type="entry name" value="Nudix"/>
    <property type="match status" value="1"/>
</dbReference>
<dbReference type="Gene3D" id="3.90.79.10">
    <property type="entry name" value="Nucleoside Triphosphate Pyrophosphohydrolase"/>
    <property type="match status" value="1"/>
</dbReference>
<dbReference type="AlphaFoldDB" id="A0A3B0RPE2"/>
<keyword evidence="1" id="KW-0378">Hydrolase</keyword>
<dbReference type="InterPro" id="IPR015797">
    <property type="entry name" value="NUDIX_hydrolase-like_dom_sf"/>
</dbReference>
<dbReference type="PANTHER" id="PTHR43736:SF1">
    <property type="entry name" value="DIHYDRONEOPTERIN TRIPHOSPHATE DIPHOSPHATASE"/>
    <property type="match status" value="1"/>
</dbReference>
<dbReference type="PROSITE" id="PS00893">
    <property type="entry name" value="NUDIX_BOX"/>
    <property type="match status" value="1"/>
</dbReference>
<dbReference type="InterPro" id="IPR020476">
    <property type="entry name" value="Nudix_hydrolase"/>
</dbReference>
<dbReference type="EMBL" id="UOEC01000114">
    <property type="protein sequence ID" value="VAV93957.1"/>
    <property type="molecule type" value="Genomic_DNA"/>
</dbReference>